<dbReference type="Proteomes" id="UP000699042">
    <property type="component" value="Unassembled WGS sequence"/>
</dbReference>
<reference evidence="1" key="1">
    <citation type="submission" date="2021-05" db="EMBL/GenBank/DDBJ databases">
        <title>Comparative genomics of three Colletotrichum scovillei strains and genetic complementation revealed genes involved fungal growth and virulence on chili pepper.</title>
        <authorList>
            <person name="Hsieh D.-K."/>
            <person name="Chuang S.-C."/>
            <person name="Chen C.-Y."/>
            <person name="Chao Y.-T."/>
            <person name="Lu M.-Y.J."/>
            <person name="Lee M.-H."/>
            <person name="Shih M.-C."/>
        </authorList>
    </citation>
    <scope>NUCLEOTIDE SEQUENCE</scope>
    <source>
        <strain evidence="1">Coll-153</strain>
    </source>
</reference>
<evidence type="ECO:0000313" key="1">
    <source>
        <dbReference type="EMBL" id="KAG7048618.1"/>
    </source>
</evidence>
<dbReference type="AlphaFoldDB" id="A0A9P7R332"/>
<gene>
    <name evidence="1" type="ORF">JMJ77_014255</name>
</gene>
<proteinExistence type="predicted"/>
<sequence length="101" mass="11639">MMSADGGQHYKYRAYRRLPQVYEYKASRSRMDAGHTSSGAISHNLVLCRWLVHPDEMEMDRWGRLAKGCSVSFQVMSLLRTRRDRGKARSTWIASGGRIMT</sequence>
<name>A0A9P7R332_9PEZI</name>
<evidence type="ECO:0000313" key="2">
    <source>
        <dbReference type="Proteomes" id="UP000699042"/>
    </source>
</evidence>
<comment type="caution">
    <text evidence="1">The sequence shown here is derived from an EMBL/GenBank/DDBJ whole genome shotgun (WGS) entry which is preliminary data.</text>
</comment>
<keyword evidence="2" id="KW-1185">Reference proteome</keyword>
<protein>
    <submittedName>
        <fullName evidence="1">Uncharacterized protein</fullName>
    </submittedName>
</protein>
<accession>A0A9P7R332</accession>
<organism evidence="1 2">
    <name type="scientific">Colletotrichum scovillei</name>
    <dbReference type="NCBI Taxonomy" id="1209932"/>
    <lineage>
        <taxon>Eukaryota</taxon>
        <taxon>Fungi</taxon>
        <taxon>Dikarya</taxon>
        <taxon>Ascomycota</taxon>
        <taxon>Pezizomycotina</taxon>
        <taxon>Sordariomycetes</taxon>
        <taxon>Hypocreomycetidae</taxon>
        <taxon>Glomerellales</taxon>
        <taxon>Glomerellaceae</taxon>
        <taxon>Colletotrichum</taxon>
        <taxon>Colletotrichum acutatum species complex</taxon>
    </lineage>
</organism>
<dbReference type="EMBL" id="JAESDN010000006">
    <property type="protein sequence ID" value="KAG7048618.1"/>
    <property type="molecule type" value="Genomic_DNA"/>
</dbReference>